<evidence type="ECO:0000256" key="1">
    <source>
        <dbReference type="ARBA" id="ARBA00001974"/>
    </source>
</evidence>
<dbReference type="RefSeq" id="WP_098003810.1">
    <property type="nucleotide sequence ID" value="NZ_AP022563.1"/>
</dbReference>
<dbReference type="Gene3D" id="1.10.540.10">
    <property type="entry name" value="Acyl-CoA dehydrogenase/oxidase, N-terminal domain"/>
    <property type="match status" value="1"/>
</dbReference>
<dbReference type="PROSITE" id="PS00482">
    <property type="entry name" value="DIHYDROOROTASE_1"/>
    <property type="match status" value="1"/>
</dbReference>
<dbReference type="PANTHER" id="PTHR43884">
    <property type="entry name" value="ACYL-COA DEHYDROGENASE"/>
    <property type="match status" value="1"/>
</dbReference>
<dbReference type="InterPro" id="IPR009075">
    <property type="entry name" value="AcylCo_DH/oxidase_C"/>
</dbReference>
<dbReference type="InterPro" id="IPR036250">
    <property type="entry name" value="AcylCo_DH-like_C"/>
</dbReference>
<feature type="domain" description="Acyl-CoA dehydrogenase/oxidase C-terminal" evidence="6">
    <location>
        <begin position="206"/>
        <end position="346"/>
    </location>
</feature>
<evidence type="ECO:0000256" key="5">
    <source>
        <dbReference type="ARBA" id="ARBA00023002"/>
    </source>
</evidence>
<dbReference type="Proteomes" id="UP000467006">
    <property type="component" value="Chromosome"/>
</dbReference>
<keyword evidence="5" id="KW-0560">Oxidoreductase</keyword>
<evidence type="ECO:0000256" key="4">
    <source>
        <dbReference type="ARBA" id="ARBA00022827"/>
    </source>
</evidence>
<dbReference type="Pfam" id="PF02771">
    <property type="entry name" value="Acyl-CoA_dh_N"/>
    <property type="match status" value="1"/>
</dbReference>
<dbReference type="Pfam" id="PF00441">
    <property type="entry name" value="Acyl-CoA_dh_1"/>
    <property type="match status" value="1"/>
</dbReference>
<keyword evidence="4" id="KW-0274">FAD</keyword>
<evidence type="ECO:0000256" key="2">
    <source>
        <dbReference type="ARBA" id="ARBA00009347"/>
    </source>
</evidence>
<keyword evidence="3" id="KW-0285">Flavoprotein</keyword>
<dbReference type="InterPro" id="IPR009100">
    <property type="entry name" value="AcylCoA_DH/oxidase_NM_dom_sf"/>
</dbReference>
<dbReference type="InterPro" id="IPR013786">
    <property type="entry name" value="AcylCoA_DH/ox_N"/>
</dbReference>
<dbReference type="InterPro" id="IPR046373">
    <property type="entry name" value="Acyl-CoA_Oxase/DH_mid-dom_sf"/>
</dbReference>
<dbReference type="OrthoDB" id="4613968at2"/>
<feature type="domain" description="Acyl-CoA dehydrogenase/oxidase N-terminal" evidence="7">
    <location>
        <begin position="17"/>
        <end position="101"/>
    </location>
</feature>
<dbReference type="PANTHER" id="PTHR43884:SF20">
    <property type="entry name" value="ACYL-COA DEHYDROGENASE FADE28"/>
    <property type="match status" value="1"/>
</dbReference>
<proteinExistence type="inferred from homology"/>
<name>A0A7I7K3K9_9MYCO</name>
<evidence type="ECO:0000259" key="7">
    <source>
        <dbReference type="Pfam" id="PF02771"/>
    </source>
</evidence>
<dbReference type="Gene3D" id="2.40.110.10">
    <property type="entry name" value="Butyryl-CoA Dehydrogenase, subunit A, domain 2"/>
    <property type="match status" value="1"/>
</dbReference>
<keyword evidence="9" id="KW-1185">Reference proteome</keyword>
<dbReference type="GO" id="GO:0003995">
    <property type="term" value="F:acyl-CoA dehydrogenase activity"/>
    <property type="evidence" value="ECO:0007669"/>
    <property type="project" value="TreeGrafter"/>
</dbReference>
<accession>A0A7I7K3K9</accession>
<protein>
    <submittedName>
        <fullName evidence="8">Acyl-CoA dehydrogenase</fullName>
    </submittedName>
</protein>
<dbReference type="SUPFAM" id="SSF47203">
    <property type="entry name" value="Acyl-CoA dehydrogenase C-terminal domain-like"/>
    <property type="match status" value="1"/>
</dbReference>
<gene>
    <name evidence="8" type="primary">acd_4</name>
    <name evidence="8" type="ORF">MDUV_29010</name>
</gene>
<dbReference type="GO" id="GO:0050660">
    <property type="term" value="F:flavin adenine dinucleotide binding"/>
    <property type="evidence" value="ECO:0007669"/>
    <property type="project" value="InterPro"/>
</dbReference>
<comment type="similarity">
    <text evidence="2">Belongs to the acyl-CoA dehydrogenase family.</text>
</comment>
<organism evidence="8 9">
    <name type="scientific">Mycolicibacterium duvalii</name>
    <dbReference type="NCBI Taxonomy" id="39688"/>
    <lineage>
        <taxon>Bacteria</taxon>
        <taxon>Bacillati</taxon>
        <taxon>Actinomycetota</taxon>
        <taxon>Actinomycetes</taxon>
        <taxon>Mycobacteriales</taxon>
        <taxon>Mycobacteriaceae</taxon>
        <taxon>Mycolicibacterium</taxon>
    </lineage>
</organism>
<evidence type="ECO:0000259" key="6">
    <source>
        <dbReference type="Pfam" id="PF00441"/>
    </source>
</evidence>
<dbReference type="InterPro" id="IPR037069">
    <property type="entry name" value="AcylCoA_DH/ox_N_sf"/>
</dbReference>
<evidence type="ECO:0000256" key="3">
    <source>
        <dbReference type="ARBA" id="ARBA00022630"/>
    </source>
</evidence>
<dbReference type="EMBL" id="AP022563">
    <property type="protein sequence ID" value="BBX18041.1"/>
    <property type="molecule type" value="Genomic_DNA"/>
</dbReference>
<dbReference type="GO" id="GO:0016812">
    <property type="term" value="F:hydrolase activity, acting on carbon-nitrogen (but not peptide) bonds, in cyclic amides"/>
    <property type="evidence" value="ECO:0007669"/>
    <property type="project" value="InterPro"/>
</dbReference>
<evidence type="ECO:0000313" key="9">
    <source>
        <dbReference type="Proteomes" id="UP000467006"/>
    </source>
</evidence>
<sequence length="349" mass="36873">MTREPSLTDIADATAQLDELAATVRRIVNQAWSVGHTRALLDSPAPAFDENLWATLVGMGWPDVLVAESAGGGGGSIRELCVLTEATGTVAAPVPLAAAAAAHWCEQRGGDDIAVLLDDIGATMSEGRVDGHWPLVPYGAVTDRLVILADRHGEPVLGTVDATGGGVKRQTERPLDHSPAANITLDGAPLCDIATGADAVARHRDAVARARLATVAELIGTASAAHEAAVAYAKMRVTFGRPIGARQAIKHRLVEQRSVIEVARALVHRAADALELRHPDAESLVSLAVFWAIDTLRGVPEGATQVFGGIAYTWEHDAHVHLRRAATLVTILGTRAQHRSVVADWLQSR</sequence>
<reference evidence="8 9" key="1">
    <citation type="journal article" date="2019" name="Emerg. Microbes Infect.">
        <title>Comprehensive subspecies identification of 175 nontuberculous mycobacteria species based on 7547 genomic profiles.</title>
        <authorList>
            <person name="Matsumoto Y."/>
            <person name="Kinjo T."/>
            <person name="Motooka D."/>
            <person name="Nabeya D."/>
            <person name="Jung N."/>
            <person name="Uechi K."/>
            <person name="Horii T."/>
            <person name="Iida T."/>
            <person name="Fujita J."/>
            <person name="Nakamura S."/>
        </authorList>
    </citation>
    <scope>NUCLEOTIDE SEQUENCE [LARGE SCALE GENOMIC DNA]</scope>
    <source>
        <strain evidence="8 9">JCM 6396</strain>
    </source>
</reference>
<dbReference type="Gene3D" id="1.20.140.10">
    <property type="entry name" value="Butyryl-CoA Dehydrogenase, subunit A, domain 3"/>
    <property type="match status" value="1"/>
</dbReference>
<dbReference type="KEGG" id="mdu:MDUV_29010"/>
<comment type="cofactor">
    <cofactor evidence="1">
        <name>FAD</name>
        <dbReference type="ChEBI" id="CHEBI:57692"/>
    </cofactor>
</comment>
<dbReference type="InterPro" id="IPR002195">
    <property type="entry name" value="Dihydroorotase_CS"/>
</dbReference>
<dbReference type="AlphaFoldDB" id="A0A7I7K3K9"/>
<evidence type="ECO:0000313" key="8">
    <source>
        <dbReference type="EMBL" id="BBX18041.1"/>
    </source>
</evidence>
<dbReference type="SUPFAM" id="SSF56645">
    <property type="entry name" value="Acyl-CoA dehydrogenase NM domain-like"/>
    <property type="match status" value="1"/>
</dbReference>